<keyword evidence="8" id="KW-0472">Membrane</keyword>
<dbReference type="AlphaFoldDB" id="A0A914BV52"/>
<dbReference type="PANTHER" id="PTHR10013:SF0">
    <property type="entry name" value="GENERAL VESICULAR TRANSPORT FACTOR P115"/>
    <property type="match status" value="1"/>
</dbReference>
<dbReference type="GO" id="GO:0006886">
    <property type="term" value="P:intracellular protein transport"/>
    <property type="evidence" value="ECO:0007669"/>
    <property type="project" value="InterPro"/>
</dbReference>
<dbReference type="Pfam" id="PF04869">
    <property type="entry name" value="Uso1_p115_head"/>
    <property type="match status" value="1"/>
</dbReference>
<dbReference type="Proteomes" id="UP000887540">
    <property type="component" value="Unplaced"/>
</dbReference>
<keyword evidence="4" id="KW-0963">Cytoplasm</keyword>
<feature type="domain" description="Uso1/p115-like vesicle tethering protein C-terminal" evidence="11">
    <location>
        <begin position="748"/>
        <end position="859"/>
    </location>
</feature>
<organism evidence="12 13">
    <name type="scientific">Acrobeloides nanus</name>
    <dbReference type="NCBI Taxonomy" id="290746"/>
    <lineage>
        <taxon>Eukaryota</taxon>
        <taxon>Metazoa</taxon>
        <taxon>Ecdysozoa</taxon>
        <taxon>Nematoda</taxon>
        <taxon>Chromadorea</taxon>
        <taxon>Rhabditida</taxon>
        <taxon>Tylenchina</taxon>
        <taxon>Cephalobomorpha</taxon>
        <taxon>Cephaloboidea</taxon>
        <taxon>Cephalobidae</taxon>
        <taxon>Acrobeloides</taxon>
    </lineage>
</organism>
<evidence type="ECO:0000256" key="7">
    <source>
        <dbReference type="ARBA" id="ARBA00023054"/>
    </source>
</evidence>
<dbReference type="Pfam" id="PF04871">
    <property type="entry name" value="Uso1_p115_C"/>
    <property type="match status" value="1"/>
</dbReference>
<evidence type="ECO:0000256" key="1">
    <source>
        <dbReference type="ARBA" id="ARBA00004184"/>
    </source>
</evidence>
<proteinExistence type="predicted"/>
<accession>A0A914BV52</accession>
<dbReference type="GO" id="GO:0005783">
    <property type="term" value="C:endoplasmic reticulum"/>
    <property type="evidence" value="ECO:0007669"/>
    <property type="project" value="TreeGrafter"/>
</dbReference>
<feature type="domain" description="Vesicle tethering protein Uso1/P115-like head" evidence="10">
    <location>
        <begin position="337"/>
        <end position="619"/>
    </location>
</feature>
<dbReference type="GO" id="GO:0005795">
    <property type="term" value="C:Golgi stack"/>
    <property type="evidence" value="ECO:0007669"/>
    <property type="project" value="TreeGrafter"/>
</dbReference>
<feature type="coiled-coil region" evidence="9">
    <location>
        <begin position="832"/>
        <end position="859"/>
    </location>
</feature>
<dbReference type="InterPro" id="IPR016024">
    <property type="entry name" value="ARM-type_fold"/>
</dbReference>
<evidence type="ECO:0000256" key="3">
    <source>
        <dbReference type="ARBA" id="ARBA00004555"/>
    </source>
</evidence>
<feature type="coiled-coil region" evidence="9">
    <location>
        <begin position="643"/>
        <end position="725"/>
    </location>
</feature>
<evidence type="ECO:0000256" key="4">
    <source>
        <dbReference type="ARBA" id="ARBA00022490"/>
    </source>
</evidence>
<dbReference type="GO" id="GO:0045056">
    <property type="term" value="P:transcytosis"/>
    <property type="evidence" value="ECO:0007669"/>
    <property type="project" value="TreeGrafter"/>
</dbReference>
<keyword evidence="5" id="KW-0677">Repeat</keyword>
<dbReference type="InterPro" id="IPR041209">
    <property type="entry name" value="P115_Arm_rpt"/>
</dbReference>
<dbReference type="InterPro" id="IPR006955">
    <property type="entry name" value="Uso1_p115_C"/>
</dbReference>
<evidence type="ECO:0000313" key="12">
    <source>
        <dbReference type="Proteomes" id="UP000887540"/>
    </source>
</evidence>
<reference evidence="13" key="1">
    <citation type="submission" date="2022-11" db="UniProtKB">
        <authorList>
            <consortium name="WormBaseParasite"/>
        </authorList>
    </citation>
    <scope>IDENTIFICATION</scope>
</reference>
<keyword evidence="7 9" id="KW-0175">Coiled coil</keyword>
<dbReference type="Pfam" id="PF18770">
    <property type="entry name" value="Arm_vescicular"/>
    <property type="match status" value="1"/>
</dbReference>
<dbReference type="Gene3D" id="1.25.10.10">
    <property type="entry name" value="Leucine-rich Repeat Variant"/>
    <property type="match status" value="1"/>
</dbReference>
<name>A0A914BV52_9BILA</name>
<dbReference type="InterPro" id="IPR024095">
    <property type="entry name" value="Vesicle_P115"/>
</dbReference>
<dbReference type="InterPro" id="IPR006953">
    <property type="entry name" value="Vesicle_Uso1_P115_head"/>
</dbReference>
<dbReference type="WBParaSite" id="ACRNAN_Path_1064.g4078.t1">
    <property type="protein sequence ID" value="ACRNAN_Path_1064.g4078.t1"/>
    <property type="gene ID" value="ACRNAN_Path_1064.g4078"/>
</dbReference>
<keyword evidence="12" id="KW-1185">Reference proteome</keyword>
<evidence type="ECO:0000256" key="9">
    <source>
        <dbReference type="SAM" id="Coils"/>
    </source>
</evidence>
<keyword evidence="6" id="KW-0333">Golgi apparatus</keyword>
<feature type="coiled-coil region" evidence="9">
    <location>
        <begin position="773"/>
        <end position="807"/>
    </location>
</feature>
<dbReference type="InterPro" id="IPR011989">
    <property type="entry name" value="ARM-like"/>
</dbReference>
<protein>
    <submittedName>
        <fullName evidence="13">General vesicular transport factor p115</fullName>
    </submittedName>
</protein>
<dbReference type="GO" id="GO:0048211">
    <property type="term" value="P:Golgi vesicle docking"/>
    <property type="evidence" value="ECO:0007669"/>
    <property type="project" value="TreeGrafter"/>
</dbReference>
<evidence type="ECO:0000256" key="5">
    <source>
        <dbReference type="ARBA" id="ARBA00022737"/>
    </source>
</evidence>
<evidence type="ECO:0000259" key="10">
    <source>
        <dbReference type="Pfam" id="PF04869"/>
    </source>
</evidence>
<sequence length="860" mass="97394">MLFGGNEVVESGDEVVEKLALRLETATTFEDRMNALKGLRSMAKATRLAVATMGMNAYMEILEKDSNIPELVALTLDILSTVITDEEETENDELGDRLAEIIIKKPIFMNSIMNLMECYDFAVRRNVIQLLTSLLRHRASEVQQSVINQPAGISRVVDLLQDKREVIRNNVVLMLSELSRGNSVIQQMLAYESTFKVLFDIIDQESLDSIVIEDCLFVMLNLLKKNASNQELFREDGLIQRLTRLTNFFLFPPDDQSPLHGDWSEQRTSNFIFILQAIRSLVSPVDNVHSSIHSAQKALLQSGMLDLLCKVLLAELGVTVDVLSESVITVAEVIRGNYANQEFLAHSVLVGPDESERSALLVLLLTLNAEKQPFRLRTAVFYCFLCYLYDNELGKTKIIDTLLPSDTPDNGVLTIGQCMCSAIVSTESVQVWFGAICLMHTLFDADHLKPQLLRVQLSVHSQKEPSSLLNHVGNMLISLGARKLQMRCGLLMLLSVWLHNCPDAVDIFMSSQDHVTYITTHIAENSNEITEAESQVIKGLVAFLLGICIQNWEPENPEKKSQFMHLIERRVGKERIAEALEGVSKSEFYIRAAQRPQPLAKHPQELLLEYQFTKLFKLLEGDFLKIFRPNRDYSVTGNSETVVSSYKKLIKQQDETIAALTQELKTIKSEMEKQQESTYKNESNDQELLRLRNALQEKNALCETRAGLEAQLQQTTIIAQQWQAEAEKYRVWAEQWQTYQLSQLPNGQDVAIQQLQAQVQQLEQQLQYGWQAFEGQSQQLTEAMKNLELKENQIHSLEEKAAAKLNNGPHLTNGLSEVDSLKKEHEDLLVLLAEQDSKLANYRHRLAALGENVTDDEEEA</sequence>
<dbReference type="GO" id="GO:0048280">
    <property type="term" value="P:vesicle fusion with Golgi apparatus"/>
    <property type="evidence" value="ECO:0007669"/>
    <property type="project" value="InterPro"/>
</dbReference>
<evidence type="ECO:0000313" key="13">
    <source>
        <dbReference type="WBParaSite" id="ACRNAN_Path_1064.g4078.t1"/>
    </source>
</evidence>
<evidence type="ECO:0000256" key="2">
    <source>
        <dbReference type="ARBA" id="ARBA00004496"/>
    </source>
</evidence>
<evidence type="ECO:0000256" key="6">
    <source>
        <dbReference type="ARBA" id="ARBA00023034"/>
    </source>
</evidence>
<evidence type="ECO:0000259" key="11">
    <source>
        <dbReference type="Pfam" id="PF04871"/>
    </source>
</evidence>
<dbReference type="GO" id="GO:0012507">
    <property type="term" value="C:ER to Golgi transport vesicle membrane"/>
    <property type="evidence" value="ECO:0007669"/>
    <property type="project" value="TreeGrafter"/>
</dbReference>
<dbReference type="GO" id="GO:0000139">
    <property type="term" value="C:Golgi membrane"/>
    <property type="evidence" value="ECO:0007669"/>
    <property type="project" value="InterPro"/>
</dbReference>
<dbReference type="GO" id="GO:0006888">
    <property type="term" value="P:endoplasmic reticulum to Golgi vesicle-mediated transport"/>
    <property type="evidence" value="ECO:0007669"/>
    <property type="project" value="TreeGrafter"/>
</dbReference>
<evidence type="ECO:0000256" key="8">
    <source>
        <dbReference type="ARBA" id="ARBA00023136"/>
    </source>
</evidence>
<dbReference type="PANTHER" id="PTHR10013">
    <property type="entry name" value="GENERAL VESICULAR TRANSPORT FACTOR P115"/>
    <property type="match status" value="1"/>
</dbReference>
<dbReference type="SUPFAM" id="SSF48371">
    <property type="entry name" value="ARM repeat"/>
    <property type="match status" value="1"/>
</dbReference>
<comment type="subcellular location">
    <subcellularLocation>
        <location evidence="2">Cytoplasm</location>
    </subcellularLocation>
    <subcellularLocation>
        <location evidence="1">Endomembrane system</location>
        <topology evidence="1">Peripheral membrane protein</topology>
    </subcellularLocation>
    <subcellularLocation>
        <location evidence="3">Golgi apparatus</location>
    </subcellularLocation>
</comment>